<keyword evidence="1" id="KW-0472">Membrane</keyword>
<dbReference type="EMBL" id="JADIMZ010000052">
    <property type="protein sequence ID" value="MBO8432376.1"/>
    <property type="molecule type" value="Genomic_DNA"/>
</dbReference>
<protein>
    <submittedName>
        <fullName evidence="2">Uncharacterized protein</fullName>
    </submittedName>
</protein>
<sequence length="61" mass="6971">MKEQLGKFFLDMSKYMVGIVLLVAIFKEEAGWKDYLLCAVLFVAFAALGFLFLFLDKKNAD</sequence>
<feature type="transmembrane region" description="Helical" evidence="1">
    <location>
        <begin position="32"/>
        <end position="55"/>
    </location>
</feature>
<dbReference type="AlphaFoldDB" id="A0A9D9DTY5"/>
<accession>A0A9D9DTY5</accession>
<keyword evidence="1" id="KW-0812">Transmembrane</keyword>
<gene>
    <name evidence="2" type="ORF">IAB08_03665</name>
</gene>
<keyword evidence="1" id="KW-1133">Transmembrane helix</keyword>
<evidence type="ECO:0000256" key="1">
    <source>
        <dbReference type="SAM" id="Phobius"/>
    </source>
</evidence>
<dbReference type="Pfam" id="PF20482">
    <property type="entry name" value="DUF6722"/>
    <property type="match status" value="1"/>
</dbReference>
<reference evidence="2" key="2">
    <citation type="journal article" date="2021" name="PeerJ">
        <title>Extensive microbial diversity within the chicken gut microbiome revealed by metagenomics and culture.</title>
        <authorList>
            <person name="Gilroy R."/>
            <person name="Ravi A."/>
            <person name="Getino M."/>
            <person name="Pursley I."/>
            <person name="Horton D.L."/>
            <person name="Alikhan N.F."/>
            <person name="Baker D."/>
            <person name="Gharbi K."/>
            <person name="Hall N."/>
            <person name="Watson M."/>
            <person name="Adriaenssens E.M."/>
            <person name="Foster-Nyarko E."/>
            <person name="Jarju S."/>
            <person name="Secka A."/>
            <person name="Antonio M."/>
            <person name="Oren A."/>
            <person name="Chaudhuri R.R."/>
            <person name="La Ragione R."/>
            <person name="Hildebrand F."/>
            <person name="Pallen M.J."/>
        </authorList>
    </citation>
    <scope>NUCLEOTIDE SEQUENCE</scope>
    <source>
        <strain evidence="2">2889</strain>
    </source>
</reference>
<feature type="transmembrane region" description="Helical" evidence="1">
    <location>
        <begin position="7"/>
        <end position="26"/>
    </location>
</feature>
<proteinExistence type="predicted"/>
<evidence type="ECO:0000313" key="2">
    <source>
        <dbReference type="EMBL" id="MBO8432376.1"/>
    </source>
</evidence>
<comment type="caution">
    <text evidence="2">The sequence shown here is derived from an EMBL/GenBank/DDBJ whole genome shotgun (WGS) entry which is preliminary data.</text>
</comment>
<name>A0A9D9DTY5_9BACT</name>
<organism evidence="2 3">
    <name type="scientific">Candidatus Pullibacteroides excrementavium</name>
    <dbReference type="NCBI Taxonomy" id="2840905"/>
    <lineage>
        <taxon>Bacteria</taxon>
        <taxon>Pseudomonadati</taxon>
        <taxon>Bacteroidota</taxon>
        <taxon>Bacteroidia</taxon>
        <taxon>Bacteroidales</taxon>
        <taxon>Candidatus Pullibacteroides</taxon>
    </lineage>
</organism>
<dbReference type="InterPro" id="IPR046568">
    <property type="entry name" value="DUF6722"/>
</dbReference>
<dbReference type="Proteomes" id="UP000823612">
    <property type="component" value="Unassembled WGS sequence"/>
</dbReference>
<reference evidence="2" key="1">
    <citation type="submission" date="2020-10" db="EMBL/GenBank/DDBJ databases">
        <authorList>
            <person name="Gilroy R."/>
        </authorList>
    </citation>
    <scope>NUCLEOTIDE SEQUENCE</scope>
    <source>
        <strain evidence="2">2889</strain>
    </source>
</reference>
<evidence type="ECO:0000313" key="3">
    <source>
        <dbReference type="Proteomes" id="UP000823612"/>
    </source>
</evidence>